<dbReference type="EMBL" id="JBHUFA010000001">
    <property type="protein sequence ID" value="MFD1694928.1"/>
    <property type="molecule type" value="Genomic_DNA"/>
</dbReference>
<dbReference type="InterPro" id="IPR010982">
    <property type="entry name" value="Lambda_DNA-bd_dom_sf"/>
</dbReference>
<evidence type="ECO:0000259" key="2">
    <source>
        <dbReference type="Pfam" id="PF20432"/>
    </source>
</evidence>
<name>A0ABW4JW63_9HYPH</name>
<dbReference type="Pfam" id="PF20432">
    <property type="entry name" value="Xre-like-HTH"/>
    <property type="match status" value="1"/>
</dbReference>
<feature type="domain" description="Antitoxin Xre/MbcA/ParS-like toxin-binding" evidence="1">
    <location>
        <begin position="74"/>
        <end position="123"/>
    </location>
</feature>
<dbReference type="Gene3D" id="1.10.260.40">
    <property type="entry name" value="lambda repressor-like DNA-binding domains"/>
    <property type="match status" value="1"/>
</dbReference>
<dbReference type="RefSeq" id="WP_149891276.1">
    <property type="nucleotide sequence ID" value="NZ_JBHUFA010000001.1"/>
</dbReference>
<sequence>MLEPKEAVAVEPDAVVSKAVVRAAVKLGLTQAALARVLGLSEASVSRLYHGELKLSGKDKAFELSLLLIRLFRSLDALVGGDERVLRRWMETPNTALGGVPRDLIAKISGLTNALAYVDSRRARL</sequence>
<dbReference type="InterPro" id="IPR024467">
    <property type="entry name" value="Xre/MbcA/ParS-like_toxin-bd"/>
</dbReference>
<evidence type="ECO:0000259" key="1">
    <source>
        <dbReference type="Pfam" id="PF09722"/>
    </source>
</evidence>
<feature type="domain" description="Antitoxin Xre-like helix-turn-helix" evidence="2">
    <location>
        <begin position="7"/>
        <end position="70"/>
    </location>
</feature>
<proteinExistence type="predicted"/>
<reference evidence="4" key="1">
    <citation type="journal article" date="2019" name="Int. J. Syst. Evol. Microbiol.">
        <title>The Global Catalogue of Microorganisms (GCM) 10K type strain sequencing project: providing services to taxonomists for standard genome sequencing and annotation.</title>
        <authorList>
            <consortium name="The Broad Institute Genomics Platform"/>
            <consortium name="The Broad Institute Genome Sequencing Center for Infectious Disease"/>
            <person name="Wu L."/>
            <person name="Ma J."/>
        </authorList>
    </citation>
    <scope>NUCLEOTIDE SEQUENCE [LARGE SCALE GENOMIC DNA]</scope>
    <source>
        <strain evidence="4">JCM 3369</strain>
    </source>
</reference>
<evidence type="ECO:0000313" key="4">
    <source>
        <dbReference type="Proteomes" id="UP001597327"/>
    </source>
</evidence>
<protein>
    <submittedName>
        <fullName evidence="3">Antitoxin Xre/MbcA/ParS toxin-binding domain-containing protein</fullName>
    </submittedName>
</protein>
<keyword evidence="4" id="KW-1185">Reference proteome</keyword>
<organism evidence="3 4">
    <name type="scientific">Roseibium aestuarii</name>
    <dbReference type="NCBI Taxonomy" id="2600299"/>
    <lineage>
        <taxon>Bacteria</taxon>
        <taxon>Pseudomonadati</taxon>
        <taxon>Pseudomonadota</taxon>
        <taxon>Alphaproteobacteria</taxon>
        <taxon>Hyphomicrobiales</taxon>
        <taxon>Stappiaceae</taxon>
        <taxon>Roseibium</taxon>
    </lineage>
</organism>
<accession>A0ABW4JW63</accession>
<dbReference type="Pfam" id="PF09722">
    <property type="entry name" value="Xre_MbcA_ParS_C"/>
    <property type="match status" value="1"/>
</dbReference>
<dbReference type="SUPFAM" id="SSF47413">
    <property type="entry name" value="lambda repressor-like DNA-binding domains"/>
    <property type="match status" value="1"/>
</dbReference>
<dbReference type="InterPro" id="IPR046847">
    <property type="entry name" value="Xre-like_HTH"/>
</dbReference>
<gene>
    <name evidence="3" type="ORF">ACFSC7_05315</name>
</gene>
<comment type="caution">
    <text evidence="3">The sequence shown here is derived from an EMBL/GenBank/DDBJ whole genome shotgun (WGS) entry which is preliminary data.</text>
</comment>
<dbReference type="Proteomes" id="UP001597327">
    <property type="component" value="Unassembled WGS sequence"/>
</dbReference>
<evidence type="ECO:0000313" key="3">
    <source>
        <dbReference type="EMBL" id="MFD1694928.1"/>
    </source>
</evidence>